<dbReference type="Gene3D" id="3.30.200.20">
    <property type="entry name" value="Phosphorylase Kinase, domain 1"/>
    <property type="match status" value="1"/>
</dbReference>
<dbReference type="AlphaFoldDB" id="A0A7I9VFY5"/>
<keyword evidence="6" id="KW-0808">Transferase</keyword>
<feature type="region of interest" description="Disordered" evidence="1">
    <location>
        <begin position="1"/>
        <end position="22"/>
    </location>
</feature>
<dbReference type="InterPro" id="IPR011009">
    <property type="entry name" value="Kinase-like_dom_sf"/>
</dbReference>
<organism evidence="6 7">
    <name type="scientific">Gordonia spumicola</name>
    <dbReference type="NCBI Taxonomy" id="589161"/>
    <lineage>
        <taxon>Bacteria</taxon>
        <taxon>Bacillati</taxon>
        <taxon>Actinomycetota</taxon>
        <taxon>Actinomycetes</taxon>
        <taxon>Mycobacteriales</taxon>
        <taxon>Gordoniaceae</taxon>
        <taxon>Gordonia</taxon>
    </lineage>
</organism>
<dbReference type="InterPro" id="IPR002575">
    <property type="entry name" value="Aminoglycoside_PTrfase"/>
</dbReference>
<dbReference type="InterPro" id="IPR051678">
    <property type="entry name" value="AGP_Transferase"/>
</dbReference>
<keyword evidence="7" id="KW-1185">Reference proteome</keyword>
<dbReference type="CDD" id="cd05154">
    <property type="entry name" value="ACAD10_11_N-like"/>
    <property type="match status" value="1"/>
</dbReference>
<dbReference type="EMBL" id="BJOV01000010">
    <property type="protein sequence ID" value="GEE04218.1"/>
    <property type="molecule type" value="Genomic_DNA"/>
</dbReference>
<evidence type="ECO:0000313" key="5">
    <source>
        <dbReference type="EMBL" id="GEE04204.1"/>
    </source>
</evidence>
<reference evidence="6" key="2">
    <citation type="journal article" date="2020" name="Int. J. Syst. Evol. Microbiol.">
        <title>Gordonia crocea sp. nov. and Gordonia spumicola sp. nov. isolated from sludge of a wastewater treatment plant.</title>
        <authorList>
            <person name="Tamura T."/>
            <person name="Saito S."/>
            <person name="Hamada M."/>
            <person name="Kang Y."/>
            <person name="Hoshino Y."/>
            <person name="Gonoi T."/>
            <person name="Mikami Y."/>
            <person name="Yaguchi T."/>
        </authorList>
    </citation>
    <scope>NUCLEOTIDE SEQUENCE</scope>
    <source>
        <strain evidence="6">NBRC 107696</strain>
    </source>
</reference>
<proteinExistence type="predicted"/>
<name>A0A7I9VFY5_9ACTN</name>
<dbReference type="EMBL" id="BJOV01000003">
    <property type="protein sequence ID" value="GEE00785.1"/>
    <property type="molecule type" value="Genomic_DNA"/>
</dbReference>
<sequence>MSPITDNESAQVARPSESQRDPEWLRERLDSWLKSHEGADAAVLSVDLPSANGMSSETLLATARLRGADHDLVVRVAPMPDSDPVFPSYDLDGQFQLIRHVAEHTDVPLPPLWWSEPDPEALGAPFFVMGRVDGIVPPDVMPYTFGSWVSEAAPDDRGALTAASVGVLAAVHAAPLPTVGVALPNDGESPLRAHIRRLREFYDWAAQGRAGAPLIERAFAWVDENFPKDEPEPVLTWGDARIGNIMYRDFAPVAVLDWEMATVGPRELDIAWMIFIHRFFQDLAELATLEGLPDFLTRDDVTAEYERLTGYAPRDLDFYITYSALVHAVIMFRINCRAIHFGQAAEPADPDDMILHRATVEAMMAGTYWPLDSARGTEEA</sequence>
<dbReference type="Pfam" id="PF01636">
    <property type="entry name" value="APH"/>
    <property type="match status" value="1"/>
</dbReference>
<comment type="caution">
    <text evidence="6">The sequence shown here is derived from an EMBL/GenBank/DDBJ whole genome shotgun (WGS) entry which is preliminary data.</text>
</comment>
<gene>
    <name evidence="3" type="ORF">nbrc107696_12310</name>
    <name evidence="4" type="ORF">nbrc107696_46390</name>
    <name evidence="5" type="ORF">nbrc107696_46500</name>
    <name evidence="6" type="ORF">nbrc107696_46640</name>
</gene>
<evidence type="ECO:0000256" key="1">
    <source>
        <dbReference type="SAM" id="MobiDB-lite"/>
    </source>
</evidence>
<dbReference type="InterPro" id="IPR041726">
    <property type="entry name" value="ACAD10_11_N"/>
</dbReference>
<dbReference type="PANTHER" id="PTHR21310">
    <property type="entry name" value="AMINOGLYCOSIDE PHOSPHOTRANSFERASE-RELATED-RELATED"/>
    <property type="match status" value="1"/>
</dbReference>
<dbReference type="RefSeq" id="WP_161894677.1">
    <property type="nucleotide sequence ID" value="NZ_BJOV01000003.1"/>
</dbReference>
<dbReference type="EMBL" id="BJOV01000010">
    <property type="protein sequence ID" value="GEE04204.1"/>
    <property type="molecule type" value="Genomic_DNA"/>
</dbReference>
<protein>
    <submittedName>
        <fullName evidence="6">Putative phosphotransferase</fullName>
    </submittedName>
</protein>
<evidence type="ECO:0000313" key="7">
    <source>
        <dbReference type="Proteomes" id="UP000444960"/>
    </source>
</evidence>
<dbReference type="PANTHER" id="PTHR21310:SF40">
    <property type="entry name" value="AMINOGLYCOSIDE PHOSPHOTRANSFERASE DOMAIN-CONTAINING PROTEIN-RELATED"/>
    <property type="match status" value="1"/>
</dbReference>
<accession>A0A7I9VFY5</accession>
<feature type="domain" description="Aminoglycoside phosphotransferase" evidence="2">
    <location>
        <begin position="70"/>
        <end position="280"/>
    </location>
</feature>
<dbReference type="OrthoDB" id="3339041at2"/>
<feature type="compositionally biased region" description="Polar residues" evidence="1">
    <location>
        <begin position="1"/>
        <end position="10"/>
    </location>
</feature>
<evidence type="ECO:0000259" key="2">
    <source>
        <dbReference type="Pfam" id="PF01636"/>
    </source>
</evidence>
<reference evidence="7" key="1">
    <citation type="submission" date="2019-06" db="EMBL/GenBank/DDBJ databases">
        <title>Gordonia isolated from sludge of a wastewater treatment plant.</title>
        <authorList>
            <person name="Tamura T."/>
            <person name="Aoyama K."/>
            <person name="Kang Y."/>
            <person name="Saito S."/>
            <person name="Akiyama N."/>
            <person name="Yazawa K."/>
            <person name="Gonoi T."/>
            <person name="Mikami Y."/>
        </authorList>
    </citation>
    <scope>NUCLEOTIDE SEQUENCE [LARGE SCALE GENOMIC DNA]</scope>
    <source>
        <strain evidence="7">NBRC 107696</strain>
    </source>
</reference>
<dbReference type="EMBL" id="BJOV01000009">
    <property type="protein sequence ID" value="GEE04193.1"/>
    <property type="molecule type" value="Genomic_DNA"/>
</dbReference>
<dbReference type="Gene3D" id="3.90.1200.10">
    <property type="match status" value="1"/>
</dbReference>
<evidence type="ECO:0000313" key="3">
    <source>
        <dbReference type="EMBL" id="GEE00785.1"/>
    </source>
</evidence>
<evidence type="ECO:0000313" key="4">
    <source>
        <dbReference type="EMBL" id="GEE04193.1"/>
    </source>
</evidence>
<dbReference type="GO" id="GO:0016740">
    <property type="term" value="F:transferase activity"/>
    <property type="evidence" value="ECO:0007669"/>
    <property type="project" value="UniProtKB-KW"/>
</dbReference>
<dbReference type="SUPFAM" id="SSF56112">
    <property type="entry name" value="Protein kinase-like (PK-like)"/>
    <property type="match status" value="1"/>
</dbReference>
<evidence type="ECO:0000313" key="6">
    <source>
        <dbReference type="EMBL" id="GEE04218.1"/>
    </source>
</evidence>
<dbReference type="Proteomes" id="UP000444960">
    <property type="component" value="Unassembled WGS sequence"/>
</dbReference>